<keyword evidence="9" id="KW-0257">Endorphin</keyword>
<keyword evidence="5" id="KW-0964">Secreted</keyword>
<evidence type="ECO:0000256" key="4">
    <source>
        <dbReference type="ARBA" id="ARBA00005832"/>
    </source>
</evidence>
<feature type="domain" description="Pro-opiomelanocortin N-terminal" evidence="11">
    <location>
        <begin position="39"/>
        <end position="75"/>
    </location>
</feature>
<dbReference type="AlphaFoldDB" id="A0AAN8L4D9"/>
<evidence type="ECO:0000256" key="5">
    <source>
        <dbReference type="ARBA" id="ARBA00022525"/>
    </source>
</evidence>
<evidence type="ECO:0000256" key="3">
    <source>
        <dbReference type="ARBA" id="ARBA00004613"/>
    </source>
</evidence>
<evidence type="ECO:0008006" key="15">
    <source>
        <dbReference type="Google" id="ProtNLM"/>
    </source>
</evidence>
<dbReference type="InterPro" id="IPR013593">
    <property type="entry name" value="Melanocortin_N"/>
</dbReference>
<evidence type="ECO:0000259" key="11">
    <source>
        <dbReference type="SMART" id="SM01364"/>
    </source>
</evidence>
<accession>A0AAN8L4D9</accession>
<comment type="similarity">
    <text evidence="4">Belongs to the POMC family.</text>
</comment>
<dbReference type="SMART" id="SM01363">
    <property type="entry name" value="ACTH_domain"/>
    <property type="match status" value="2"/>
</dbReference>
<feature type="domain" description="Pro-opiomelanocortin/corticotropin ACTH central region" evidence="10">
    <location>
        <begin position="202"/>
        <end position="242"/>
    </location>
</feature>
<evidence type="ECO:0000256" key="1">
    <source>
        <dbReference type="ARBA" id="ARBA00002965"/>
    </source>
</evidence>
<comment type="caution">
    <text evidence="13">The sequence shown here is derived from an EMBL/GenBank/DDBJ whole genome shotgun (WGS) entry which is preliminary data.</text>
</comment>
<evidence type="ECO:0000313" key="13">
    <source>
        <dbReference type="EMBL" id="KAK6297520.1"/>
    </source>
</evidence>
<comment type="function">
    <text evidence="2">Endogenous opiate.</text>
</comment>
<name>A0AAN8L4D9_9TELE</name>
<dbReference type="InterPro" id="IPR013532">
    <property type="entry name" value="Opioid_neuropept"/>
</dbReference>
<dbReference type="PANTHER" id="PTHR11416:SF7">
    <property type="entry name" value="PRO-OPIOMELANOCORTIN"/>
    <property type="match status" value="1"/>
</dbReference>
<dbReference type="InterPro" id="IPR001941">
    <property type="entry name" value="PMOC"/>
</dbReference>
<dbReference type="SMART" id="SM01364">
    <property type="entry name" value="NPP"/>
    <property type="match status" value="1"/>
</dbReference>
<evidence type="ECO:0000313" key="14">
    <source>
        <dbReference type="Proteomes" id="UP001356427"/>
    </source>
</evidence>
<sequence length="247" mass="27562">MVISDGMTEVQPQSDRLNMVCASWLLAVVCVCNPGVWGQCWDSSHCKDLTSEDKILECIPLCRCGLQDESPEPRSAAQQSTEDSLSLGILLAALTSGERALDADPEPHSDKRRSYSMEHFRWGKPMGRKRRPIKVYASSLEGGDSSEGTFPPQARRQLSSWEDEMAGALEHQRLGNQGSKAQTKVVPRPLTEMGLQNKKDGSYQMGHFRWGSPPAVKRYGGFMKPYAQQSHKPLITLLKHVIHKNEQ</sequence>
<dbReference type="GO" id="GO:0007218">
    <property type="term" value="P:neuropeptide signaling pathway"/>
    <property type="evidence" value="ECO:0007669"/>
    <property type="project" value="UniProtKB-KW"/>
</dbReference>
<comment type="subcellular location">
    <subcellularLocation>
        <location evidence="3">Secreted</location>
    </subcellularLocation>
</comment>
<protein>
    <recommendedName>
        <fullName evidence="15">Corticotropin</fullName>
    </recommendedName>
</protein>
<dbReference type="PRINTS" id="PR00383">
    <property type="entry name" value="MELANOCORTIN"/>
</dbReference>
<dbReference type="Pfam" id="PF08384">
    <property type="entry name" value="NPP"/>
    <property type="match status" value="1"/>
</dbReference>
<proteinExistence type="inferred from homology"/>
<dbReference type="GO" id="GO:0005184">
    <property type="term" value="F:neuropeptide hormone activity"/>
    <property type="evidence" value="ECO:0007669"/>
    <property type="project" value="TreeGrafter"/>
</dbReference>
<feature type="domain" description="Opiodes neuropeptide" evidence="12">
    <location>
        <begin position="219"/>
        <end position="247"/>
    </location>
</feature>
<organism evidence="13 14">
    <name type="scientific">Coregonus suidteri</name>
    <dbReference type="NCBI Taxonomy" id="861788"/>
    <lineage>
        <taxon>Eukaryota</taxon>
        <taxon>Metazoa</taxon>
        <taxon>Chordata</taxon>
        <taxon>Craniata</taxon>
        <taxon>Vertebrata</taxon>
        <taxon>Euteleostomi</taxon>
        <taxon>Actinopterygii</taxon>
        <taxon>Neopterygii</taxon>
        <taxon>Teleostei</taxon>
        <taxon>Protacanthopterygii</taxon>
        <taxon>Salmoniformes</taxon>
        <taxon>Salmonidae</taxon>
        <taxon>Coregoninae</taxon>
        <taxon>Coregonus</taxon>
    </lineage>
</organism>
<dbReference type="PANTHER" id="PTHR11416">
    <property type="entry name" value="PRO-OPIOMELANOCORTIN"/>
    <property type="match status" value="1"/>
</dbReference>
<keyword evidence="14" id="KW-1185">Reference proteome</keyword>
<dbReference type="InterPro" id="IPR013531">
    <property type="entry name" value="Mcrtin_ACTH_cent"/>
</dbReference>
<reference evidence="13 14" key="1">
    <citation type="submission" date="2021-04" db="EMBL/GenBank/DDBJ databases">
        <authorList>
            <person name="De Guttry C."/>
            <person name="Zahm M."/>
            <person name="Klopp C."/>
            <person name="Cabau C."/>
            <person name="Louis A."/>
            <person name="Berthelot C."/>
            <person name="Parey E."/>
            <person name="Roest Crollius H."/>
            <person name="Montfort J."/>
            <person name="Robinson-Rechavi M."/>
            <person name="Bucao C."/>
            <person name="Bouchez O."/>
            <person name="Gislard M."/>
            <person name="Lluch J."/>
            <person name="Milhes M."/>
            <person name="Lampietro C."/>
            <person name="Lopez Roques C."/>
            <person name="Donnadieu C."/>
            <person name="Braasch I."/>
            <person name="Desvignes T."/>
            <person name="Postlethwait J."/>
            <person name="Bobe J."/>
            <person name="Wedekind C."/>
            <person name="Guiguen Y."/>
        </authorList>
    </citation>
    <scope>NUCLEOTIDE SEQUENCE [LARGE SCALE GENOMIC DNA]</scope>
    <source>
        <strain evidence="13">Cs_M1</strain>
        <tissue evidence="13">Blood</tissue>
    </source>
</reference>
<dbReference type="InterPro" id="IPR050878">
    <property type="entry name" value="POMC-derived_peptides"/>
</dbReference>
<evidence type="ECO:0000259" key="12">
    <source>
        <dbReference type="SMART" id="SM01365"/>
    </source>
</evidence>
<dbReference type="Pfam" id="PF00976">
    <property type="entry name" value="ACTH_domain"/>
    <property type="match status" value="2"/>
</dbReference>
<dbReference type="Proteomes" id="UP001356427">
    <property type="component" value="Unassembled WGS sequence"/>
</dbReference>
<evidence type="ECO:0000259" key="10">
    <source>
        <dbReference type="SMART" id="SM01363"/>
    </source>
</evidence>
<feature type="domain" description="Pro-opiomelanocortin/corticotropin ACTH central region" evidence="10">
    <location>
        <begin position="114"/>
        <end position="154"/>
    </location>
</feature>
<evidence type="ECO:0000256" key="2">
    <source>
        <dbReference type="ARBA" id="ARBA00003192"/>
    </source>
</evidence>
<comment type="function">
    <text evidence="1">Stimulates the adrenal glands to release cortisol.</text>
</comment>
<gene>
    <name evidence="13" type="ORF">J4Q44_G00321030</name>
</gene>
<evidence type="ECO:0000256" key="6">
    <source>
        <dbReference type="ARBA" id="ARBA00022685"/>
    </source>
</evidence>
<keyword evidence="7" id="KW-0372">Hormone</keyword>
<keyword evidence="8" id="KW-0732">Signal</keyword>
<evidence type="ECO:0000256" key="7">
    <source>
        <dbReference type="ARBA" id="ARBA00022702"/>
    </source>
</evidence>
<dbReference type="GO" id="GO:0005576">
    <property type="term" value="C:extracellular region"/>
    <property type="evidence" value="ECO:0007669"/>
    <property type="project" value="UniProtKB-SubCell"/>
</dbReference>
<dbReference type="Pfam" id="PF08035">
    <property type="entry name" value="Op_neuropeptide"/>
    <property type="match status" value="1"/>
</dbReference>
<dbReference type="EMBL" id="JAGTTL010000031">
    <property type="protein sequence ID" value="KAK6297520.1"/>
    <property type="molecule type" value="Genomic_DNA"/>
</dbReference>
<evidence type="ECO:0000256" key="9">
    <source>
        <dbReference type="ARBA" id="ARBA00023205"/>
    </source>
</evidence>
<dbReference type="SMART" id="SM01365">
    <property type="entry name" value="Op_neuropeptide"/>
    <property type="match status" value="1"/>
</dbReference>
<evidence type="ECO:0000256" key="8">
    <source>
        <dbReference type="ARBA" id="ARBA00022729"/>
    </source>
</evidence>
<keyword evidence="6" id="KW-0165">Cleavage on pair of basic residues</keyword>